<evidence type="ECO:0000259" key="8">
    <source>
        <dbReference type="SMART" id="SM00864"/>
    </source>
</evidence>
<feature type="compositionally biased region" description="Basic and acidic residues" evidence="7">
    <location>
        <begin position="335"/>
        <end position="355"/>
    </location>
</feature>
<name>A0A133UR83_9EURY</name>
<feature type="binding site" evidence="5">
    <location>
        <begin position="34"/>
        <end position="38"/>
    </location>
    <ligand>
        <name>GTP</name>
        <dbReference type="ChEBI" id="CHEBI:37565"/>
    </ligand>
</feature>
<feature type="domain" description="Tubulin/FtsZ GTPase" evidence="8">
    <location>
        <begin position="26"/>
        <end position="217"/>
    </location>
</feature>
<comment type="subunit">
    <text evidence="5">Homodimer. Polymerizes to form a dynamic ring structure in a strictly GTP-dependent manner. Interacts directly with several other division proteins.</text>
</comment>
<evidence type="ECO:0000256" key="4">
    <source>
        <dbReference type="ARBA" id="ARBA00023210"/>
    </source>
</evidence>
<keyword evidence="2 5" id="KW-0547">Nucleotide-binding</keyword>
<accession>A0A133UR83</accession>
<dbReference type="PATRIC" id="fig|1698267.3.peg.1650"/>
<dbReference type="InterPro" id="IPR018316">
    <property type="entry name" value="Tubulin/FtsZ_2-layer-sand-dom"/>
</dbReference>
<evidence type="ECO:0000256" key="3">
    <source>
        <dbReference type="ARBA" id="ARBA00023134"/>
    </source>
</evidence>
<comment type="caution">
    <text evidence="10">The sequence shown here is derived from an EMBL/GenBank/DDBJ whole genome shotgun (WGS) entry which is preliminary data.</text>
</comment>
<comment type="function">
    <text evidence="5">Essential cell division protein that forms a contractile ring structure (Z ring) at the future cell division site. The regulation of the ring assembly controls the timing and the location of cell division. One of the functions of the FtsZ ring is to recruit other cell division proteins to the septum to produce a new cell wall between the dividing cells. Binds GTP and shows GTPase activity.</text>
</comment>
<evidence type="ECO:0000313" key="10">
    <source>
        <dbReference type="EMBL" id="KXA96659.1"/>
    </source>
</evidence>
<feature type="region of interest" description="Disordered" evidence="7">
    <location>
        <begin position="330"/>
        <end position="355"/>
    </location>
</feature>
<dbReference type="SUPFAM" id="SSF52490">
    <property type="entry name" value="Tubulin nucleotide-binding domain-like"/>
    <property type="match status" value="1"/>
</dbReference>
<dbReference type="GO" id="GO:0032153">
    <property type="term" value="C:cell division site"/>
    <property type="evidence" value="ECO:0007669"/>
    <property type="project" value="UniProtKB-UniRule"/>
</dbReference>
<dbReference type="Proteomes" id="UP000070463">
    <property type="component" value="Unassembled WGS sequence"/>
</dbReference>
<keyword evidence="5" id="KW-0963">Cytoplasm</keyword>
<keyword evidence="11" id="KW-1185">Reference proteome</keyword>
<dbReference type="InterPro" id="IPR000158">
    <property type="entry name" value="Cell_div_FtsZ"/>
</dbReference>
<dbReference type="PRINTS" id="PR00423">
    <property type="entry name" value="CELLDVISFTSZ"/>
</dbReference>
<dbReference type="SMART" id="SM00865">
    <property type="entry name" value="Tubulin_C"/>
    <property type="match status" value="1"/>
</dbReference>
<dbReference type="NCBIfam" id="TIGR00065">
    <property type="entry name" value="ftsZ"/>
    <property type="match status" value="1"/>
</dbReference>
<dbReference type="PANTHER" id="PTHR30314:SF3">
    <property type="entry name" value="MITOCHONDRIAL DIVISION PROTEIN FSZA"/>
    <property type="match status" value="1"/>
</dbReference>
<proteinExistence type="inferred from homology"/>
<evidence type="ECO:0000256" key="1">
    <source>
        <dbReference type="ARBA" id="ARBA00009690"/>
    </source>
</evidence>
<dbReference type="SUPFAM" id="SSF55307">
    <property type="entry name" value="Tubulin C-terminal domain-like"/>
    <property type="match status" value="1"/>
</dbReference>
<dbReference type="Pfam" id="PF12327">
    <property type="entry name" value="FtsZ_C"/>
    <property type="match status" value="1"/>
</dbReference>
<feature type="binding site" evidence="5">
    <location>
        <begin position="121"/>
        <end position="123"/>
    </location>
    <ligand>
        <name>GTP</name>
        <dbReference type="ChEBI" id="CHEBI:37565"/>
    </ligand>
</feature>
<feature type="binding site" evidence="5">
    <location>
        <position position="156"/>
    </location>
    <ligand>
        <name>GTP</name>
        <dbReference type="ChEBI" id="CHEBI:37565"/>
    </ligand>
</feature>
<feature type="binding site" evidence="5">
    <location>
        <position position="152"/>
    </location>
    <ligand>
        <name>GTP</name>
        <dbReference type="ChEBI" id="CHEBI:37565"/>
    </ligand>
</feature>
<comment type="similarity">
    <text evidence="1 5">Belongs to the FtsZ family.</text>
</comment>
<dbReference type="Gene3D" id="3.40.50.1440">
    <property type="entry name" value="Tubulin/FtsZ, GTPase domain"/>
    <property type="match status" value="1"/>
</dbReference>
<evidence type="ECO:0000256" key="7">
    <source>
        <dbReference type="SAM" id="MobiDB-lite"/>
    </source>
</evidence>
<evidence type="ECO:0000256" key="2">
    <source>
        <dbReference type="ARBA" id="ARBA00022741"/>
    </source>
</evidence>
<evidence type="ECO:0000313" key="11">
    <source>
        <dbReference type="Proteomes" id="UP000070463"/>
    </source>
</evidence>
<keyword evidence="4 5" id="KW-0717">Septation</keyword>
<comment type="subcellular location">
    <subcellularLocation>
        <location evidence="5">Cytoplasm</location>
    </subcellularLocation>
    <text evidence="5">Assembles at midcell at the inner surface of the cytoplasmic membrane.</text>
</comment>
<dbReference type="HAMAP" id="MF_00909">
    <property type="entry name" value="FtsZ"/>
    <property type="match status" value="1"/>
</dbReference>
<dbReference type="InterPro" id="IPR024757">
    <property type="entry name" value="FtsZ_C"/>
</dbReference>
<evidence type="ECO:0000256" key="6">
    <source>
        <dbReference type="NCBIfam" id="TIGR00065"/>
    </source>
</evidence>
<dbReference type="Pfam" id="PF00091">
    <property type="entry name" value="Tubulin"/>
    <property type="match status" value="1"/>
</dbReference>
<dbReference type="GO" id="GO:0051258">
    <property type="term" value="P:protein polymerization"/>
    <property type="evidence" value="ECO:0007669"/>
    <property type="project" value="UniProtKB-UniRule"/>
</dbReference>
<dbReference type="InterPro" id="IPR003008">
    <property type="entry name" value="Tubulin_FtsZ_GTPase"/>
</dbReference>
<dbReference type="GO" id="GO:0005525">
    <property type="term" value="F:GTP binding"/>
    <property type="evidence" value="ECO:0007669"/>
    <property type="project" value="UniProtKB-UniRule"/>
</dbReference>
<dbReference type="GO" id="GO:0003924">
    <property type="term" value="F:GTPase activity"/>
    <property type="evidence" value="ECO:0007669"/>
    <property type="project" value="UniProtKB-UniRule"/>
</dbReference>
<keyword evidence="3 5" id="KW-0342">GTP-binding</keyword>
<dbReference type="EMBL" id="LHXR01000068">
    <property type="protein sequence ID" value="KXA96659.1"/>
    <property type="molecule type" value="Genomic_DNA"/>
</dbReference>
<dbReference type="GO" id="GO:0005737">
    <property type="term" value="C:cytoplasm"/>
    <property type="evidence" value="ECO:0007669"/>
    <property type="project" value="UniProtKB-SubCell"/>
</dbReference>
<sequence length="355" mass="37455">MIGGRVTARDPSSDEFEQVVSEAGLQLLAVGCGGAGCNTISRLMEMGVQNVRTVAFDTDPQDLLYTRAGEKVLIGREVTGGRGAGNILEKGKEAAEADRDLIKDSLSEADMMLVTCGLGGGTGTGAGPVVAEIAERLGCLTVGVLTLPFESEGKKRERNASVGLEKFRNVLDSLVIIPDDKLLEIAPDLSLAEAFRFADKLLADSIKGITGLVANPGLINLDFADIETVLDDGGVTMVGFGRSDSENRAVEAAEGALKNPLLDVDTSEVDRALVNIVGSPDMALGEAETATRKISKALTSGAQVTWGAQIKEKLEKKMKVMVLAPGVESPWGEGVENKRKRDRAEEALKDLKSLS</sequence>
<dbReference type="CDD" id="cd02201">
    <property type="entry name" value="FtsZ_type1"/>
    <property type="match status" value="1"/>
</dbReference>
<evidence type="ECO:0000259" key="9">
    <source>
        <dbReference type="SMART" id="SM00865"/>
    </source>
</evidence>
<gene>
    <name evidence="5" type="primary">ftsZ</name>
    <name evidence="10" type="ORF">AKJ37_04720</name>
</gene>
<protein>
    <recommendedName>
        <fullName evidence="5 6">Cell division protein FtsZ</fullName>
    </recommendedName>
</protein>
<dbReference type="AlphaFoldDB" id="A0A133UR83"/>
<dbReference type="PANTHER" id="PTHR30314">
    <property type="entry name" value="CELL DIVISION PROTEIN FTSZ-RELATED"/>
    <property type="match status" value="1"/>
</dbReference>
<keyword evidence="5" id="KW-0131">Cell cycle</keyword>
<evidence type="ECO:0000256" key="5">
    <source>
        <dbReference type="HAMAP-Rule" id="MF_00909"/>
    </source>
</evidence>
<dbReference type="SMART" id="SM00864">
    <property type="entry name" value="Tubulin"/>
    <property type="match status" value="1"/>
</dbReference>
<dbReference type="InterPro" id="IPR036525">
    <property type="entry name" value="Tubulin/FtsZ_GTPase_sf"/>
</dbReference>
<organism evidence="10 11">
    <name type="scientific">candidate division MSBL1 archaeon SCGC-AAA259I09</name>
    <dbReference type="NCBI Taxonomy" id="1698267"/>
    <lineage>
        <taxon>Archaea</taxon>
        <taxon>Methanobacteriati</taxon>
        <taxon>Methanobacteriota</taxon>
        <taxon>candidate division MSBL1</taxon>
    </lineage>
</organism>
<feature type="domain" description="Tubulin/FtsZ 2-layer sandwich" evidence="9">
    <location>
        <begin position="219"/>
        <end position="336"/>
    </location>
</feature>
<reference evidence="10 11" key="1">
    <citation type="journal article" date="2016" name="Sci. Rep.">
        <title>Metabolic traits of an uncultured archaeal lineage -MSBL1- from brine pools of the Red Sea.</title>
        <authorList>
            <person name="Mwirichia R."/>
            <person name="Alam I."/>
            <person name="Rashid M."/>
            <person name="Vinu M."/>
            <person name="Ba-Alawi W."/>
            <person name="Anthony Kamau A."/>
            <person name="Kamanda Ngugi D."/>
            <person name="Goker M."/>
            <person name="Klenk H.P."/>
            <person name="Bajic V."/>
            <person name="Stingl U."/>
        </authorList>
    </citation>
    <scope>NUCLEOTIDE SEQUENCE [LARGE SCALE GENOMIC DNA]</scope>
    <source>
        <strain evidence="10">SCGC-AAA259I09</strain>
    </source>
</reference>
<dbReference type="InterPro" id="IPR008280">
    <property type="entry name" value="Tub_FtsZ_C"/>
</dbReference>
<feature type="binding site" evidence="5">
    <location>
        <position position="199"/>
    </location>
    <ligand>
        <name>GTP</name>
        <dbReference type="ChEBI" id="CHEBI:37565"/>
    </ligand>
</feature>
<keyword evidence="5" id="KW-0132">Cell division</keyword>
<dbReference type="GO" id="GO:0043093">
    <property type="term" value="P:FtsZ-dependent cytokinesis"/>
    <property type="evidence" value="ECO:0007669"/>
    <property type="project" value="UniProtKB-UniRule"/>
</dbReference>
<dbReference type="InterPro" id="IPR045061">
    <property type="entry name" value="FtsZ/CetZ"/>
</dbReference>